<keyword evidence="2" id="KW-1185">Reference proteome</keyword>
<proteinExistence type="predicted"/>
<name>A0ABY6UAY0_BIOOC</name>
<dbReference type="Proteomes" id="UP000766486">
    <property type="component" value="Unassembled WGS sequence"/>
</dbReference>
<comment type="caution">
    <text evidence="1">The sequence shown here is derived from an EMBL/GenBank/DDBJ whole genome shotgun (WGS) entry which is preliminary data.</text>
</comment>
<reference evidence="1 2" key="1">
    <citation type="submission" date="2019-06" db="EMBL/GenBank/DDBJ databases">
        <authorList>
            <person name="Broberg M."/>
        </authorList>
    </citation>
    <scope>NUCLEOTIDE SEQUENCE [LARGE SCALE GENOMIC DNA]</scope>
</reference>
<evidence type="ECO:0000313" key="1">
    <source>
        <dbReference type="EMBL" id="VUC27756.1"/>
    </source>
</evidence>
<sequence>MVNLGRLVQEVNPLSSSQEIFFIEEDGTWRCSCGVPLICSYTVLLDSDYRPKEGMGSIQATCGGQPCSFQACWQAQDFKHLVPEFTEGNGANFDQDTVMRENIIVGDGNFTGVHSPNVHVNYQPVSFVLLQEFSSPFAREIPFSILETYSGQILPQEDLYGRRVWPWQWPWLRTNNMWP</sequence>
<evidence type="ECO:0000313" key="2">
    <source>
        <dbReference type="Proteomes" id="UP000766486"/>
    </source>
</evidence>
<organism evidence="1 2">
    <name type="scientific">Bionectria ochroleuca</name>
    <name type="common">Gliocladium roseum</name>
    <dbReference type="NCBI Taxonomy" id="29856"/>
    <lineage>
        <taxon>Eukaryota</taxon>
        <taxon>Fungi</taxon>
        <taxon>Dikarya</taxon>
        <taxon>Ascomycota</taxon>
        <taxon>Pezizomycotina</taxon>
        <taxon>Sordariomycetes</taxon>
        <taxon>Hypocreomycetidae</taxon>
        <taxon>Hypocreales</taxon>
        <taxon>Bionectriaceae</taxon>
        <taxon>Clonostachys</taxon>
    </lineage>
</organism>
<dbReference type="EMBL" id="CABFNS010000774">
    <property type="protein sequence ID" value="VUC27756.1"/>
    <property type="molecule type" value="Genomic_DNA"/>
</dbReference>
<protein>
    <submittedName>
        <fullName evidence="1">Uncharacterized protein</fullName>
    </submittedName>
</protein>
<gene>
    <name evidence="1" type="ORF">CLO192961_LOCUS218246</name>
</gene>
<accession>A0ABY6UAY0</accession>